<dbReference type="GeneID" id="98155966"/>
<feature type="coiled-coil region" evidence="8">
    <location>
        <begin position="74"/>
        <end position="101"/>
    </location>
</feature>
<dbReference type="EMBL" id="JBFXLR010000033">
    <property type="protein sequence ID" value="KAL2846326.1"/>
    <property type="molecule type" value="Genomic_DNA"/>
</dbReference>
<keyword evidence="4" id="KW-0805">Transcription regulation</keyword>
<evidence type="ECO:0000256" key="3">
    <source>
        <dbReference type="ARBA" id="ARBA00022833"/>
    </source>
</evidence>
<keyword evidence="2" id="KW-0479">Metal-binding</keyword>
<evidence type="ECO:0000256" key="8">
    <source>
        <dbReference type="SAM" id="Coils"/>
    </source>
</evidence>
<evidence type="ECO:0000259" key="10">
    <source>
        <dbReference type="PROSITE" id="PS50048"/>
    </source>
</evidence>
<evidence type="ECO:0000256" key="4">
    <source>
        <dbReference type="ARBA" id="ARBA00023015"/>
    </source>
</evidence>
<reference evidence="11 12" key="1">
    <citation type="submission" date="2024-07" db="EMBL/GenBank/DDBJ databases">
        <title>Section-level genome sequencing and comparative genomics of Aspergillus sections Usti and Cavernicolus.</title>
        <authorList>
            <consortium name="Lawrence Berkeley National Laboratory"/>
            <person name="Nybo J.L."/>
            <person name="Vesth T.C."/>
            <person name="Theobald S."/>
            <person name="Frisvad J.C."/>
            <person name="Larsen T.O."/>
            <person name="Kjaerboelling I."/>
            <person name="Rothschild-Mancinelli K."/>
            <person name="Lyhne E.K."/>
            <person name="Kogle M.E."/>
            <person name="Barry K."/>
            <person name="Clum A."/>
            <person name="Na H."/>
            <person name="Ledsgaard L."/>
            <person name="Lin J."/>
            <person name="Lipzen A."/>
            <person name="Kuo A."/>
            <person name="Riley R."/>
            <person name="Mondo S."/>
            <person name="LaButti K."/>
            <person name="Haridas S."/>
            <person name="Pangalinan J."/>
            <person name="Salamov A.A."/>
            <person name="Simmons B.A."/>
            <person name="Magnuson J.K."/>
            <person name="Chen J."/>
            <person name="Drula E."/>
            <person name="Henrissat B."/>
            <person name="Wiebenga A."/>
            <person name="Lubbers R.J."/>
            <person name="Gomes A.C."/>
            <person name="Macurrencykelacurrency M.R."/>
            <person name="Stajich J."/>
            <person name="Grigoriev I.V."/>
            <person name="Mortensen U.H."/>
            <person name="De vries R.P."/>
            <person name="Baker S.E."/>
            <person name="Andersen M.R."/>
        </authorList>
    </citation>
    <scope>NUCLEOTIDE SEQUENCE [LARGE SCALE GENOMIC DNA]</scope>
    <source>
        <strain evidence="11 12">CBS 756.74</strain>
    </source>
</reference>
<dbReference type="Pfam" id="PF04082">
    <property type="entry name" value="Fungal_trans"/>
    <property type="match status" value="1"/>
</dbReference>
<protein>
    <recommendedName>
        <fullName evidence="10">Zn(2)-C6 fungal-type domain-containing protein</fullName>
    </recommendedName>
</protein>
<evidence type="ECO:0000256" key="6">
    <source>
        <dbReference type="ARBA" id="ARBA00023163"/>
    </source>
</evidence>
<keyword evidence="12" id="KW-1185">Reference proteome</keyword>
<evidence type="ECO:0000313" key="12">
    <source>
        <dbReference type="Proteomes" id="UP001610444"/>
    </source>
</evidence>
<dbReference type="Pfam" id="PF00172">
    <property type="entry name" value="Zn_clus"/>
    <property type="match status" value="1"/>
</dbReference>
<evidence type="ECO:0000256" key="7">
    <source>
        <dbReference type="ARBA" id="ARBA00023242"/>
    </source>
</evidence>
<feature type="domain" description="Zn(2)-C6 fungal-type" evidence="10">
    <location>
        <begin position="32"/>
        <end position="68"/>
    </location>
</feature>
<evidence type="ECO:0000256" key="2">
    <source>
        <dbReference type="ARBA" id="ARBA00022723"/>
    </source>
</evidence>
<name>A0ABR4K2N9_9EURO</name>
<sequence>MRAASHLRSRMPDSPLETPSGGALTKPSRRRACNECKQQKLRCNLTALENDDSNVCSRCQRLGLDCKIESNFRRTRKRRRSYDLENEVKELRRKLATYETNSSLTRISVNSNTASPPQSAHSPHGNLVFRELGATQSSMSFASRVGSRAPGLTTQPVIDLEQAPAALLVVPPQARRLDDLELSTVEIDELFATLTHPRPGLPAHRLMVTRFFNHYHPFLPFLNTGKSPHAYYESSELLFWSIISATSHRSPNPTLLPRLARSVTDLVWSTVRSIPYTLQSVQSLIILCTWPFPTSSSTADPTYTLAGIMLQLAFQMGLHCAPNAQDFTKVPLTLNTDEHSEWTATWQACNIVAYSVSVGCGLPATVQLQDWPLPSIAGLETGTSAPEDLALRLHLRIEQYRHRVSVALSSNGFELQRPPADQGRVSLYRLLTTVYSDLEREVLAVSPLSTTRIYLSAALLHLHSFYLHDDPALSVYTERVVTLYHTAYNFLSQCLEADNQGGLFHYWPFFCYQMFVAAALTVLKILMSDRFNSIIDVPAGKSLLNSAILALRKMSIANNDLPARLSDVVGFLYSLPSHGPSGQPTHILSLRVRNRSSMSIVYDSLWQWRRYFQMSQEDMSAHIPEEAPPFEDQPIIDFDQFALADPFTFDWPDECLNLPLYN</sequence>
<dbReference type="PANTHER" id="PTHR31845:SF21">
    <property type="entry name" value="REGULATORY PROTEIN LEU3"/>
    <property type="match status" value="1"/>
</dbReference>
<evidence type="ECO:0000313" key="11">
    <source>
        <dbReference type="EMBL" id="KAL2846326.1"/>
    </source>
</evidence>
<accession>A0ABR4K2N9</accession>
<dbReference type="RefSeq" id="XP_070897141.1">
    <property type="nucleotide sequence ID" value="XM_071040802.1"/>
</dbReference>
<dbReference type="CDD" id="cd12148">
    <property type="entry name" value="fungal_TF_MHR"/>
    <property type="match status" value="1"/>
</dbReference>
<gene>
    <name evidence="11" type="ORF">BJX68DRAFT_241232</name>
</gene>
<dbReference type="InterPro" id="IPR051089">
    <property type="entry name" value="prtT"/>
</dbReference>
<dbReference type="CDD" id="cd00067">
    <property type="entry name" value="GAL4"/>
    <property type="match status" value="1"/>
</dbReference>
<dbReference type="InterPro" id="IPR001138">
    <property type="entry name" value="Zn2Cys6_DnaBD"/>
</dbReference>
<proteinExistence type="predicted"/>
<dbReference type="InterPro" id="IPR007219">
    <property type="entry name" value="XnlR_reg_dom"/>
</dbReference>
<evidence type="ECO:0000256" key="9">
    <source>
        <dbReference type="SAM" id="MobiDB-lite"/>
    </source>
</evidence>
<evidence type="ECO:0000256" key="5">
    <source>
        <dbReference type="ARBA" id="ARBA00023125"/>
    </source>
</evidence>
<keyword evidence="8" id="KW-0175">Coiled coil</keyword>
<comment type="caution">
    <text evidence="11">The sequence shown here is derived from an EMBL/GenBank/DDBJ whole genome shotgun (WGS) entry which is preliminary data.</text>
</comment>
<dbReference type="PROSITE" id="PS50048">
    <property type="entry name" value="ZN2_CY6_FUNGAL_2"/>
    <property type="match status" value="1"/>
</dbReference>
<feature type="region of interest" description="Disordered" evidence="9">
    <location>
        <begin position="1"/>
        <end position="29"/>
    </location>
</feature>
<dbReference type="SMART" id="SM00066">
    <property type="entry name" value="GAL4"/>
    <property type="match status" value="1"/>
</dbReference>
<keyword evidence="5" id="KW-0238">DNA-binding</keyword>
<dbReference type="InterPro" id="IPR036864">
    <property type="entry name" value="Zn2-C6_fun-type_DNA-bd_sf"/>
</dbReference>
<dbReference type="SUPFAM" id="SSF57701">
    <property type="entry name" value="Zn2/Cys6 DNA-binding domain"/>
    <property type="match status" value="1"/>
</dbReference>
<evidence type="ECO:0000256" key="1">
    <source>
        <dbReference type="ARBA" id="ARBA00004123"/>
    </source>
</evidence>
<dbReference type="PANTHER" id="PTHR31845">
    <property type="entry name" value="FINGER DOMAIN PROTEIN, PUTATIVE-RELATED"/>
    <property type="match status" value="1"/>
</dbReference>
<organism evidence="11 12">
    <name type="scientific">Aspergillus pseudodeflectus</name>
    <dbReference type="NCBI Taxonomy" id="176178"/>
    <lineage>
        <taxon>Eukaryota</taxon>
        <taxon>Fungi</taxon>
        <taxon>Dikarya</taxon>
        <taxon>Ascomycota</taxon>
        <taxon>Pezizomycotina</taxon>
        <taxon>Eurotiomycetes</taxon>
        <taxon>Eurotiomycetidae</taxon>
        <taxon>Eurotiales</taxon>
        <taxon>Aspergillaceae</taxon>
        <taxon>Aspergillus</taxon>
        <taxon>Aspergillus subgen. Nidulantes</taxon>
    </lineage>
</organism>
<dbReference type="PROSITE" id="PS00463">
    <property type="entry name" value="ZN2_CY6_FUNGAL_1"/>
    <property type="match status" value="1"/>
</dbReference>
<keyword evidence="6" id="KW-0804">Transcription</keyword>
<dbReference type="Gene3D" id="4.10.240.10">
    <property type="entry name" value="Zn(2)-C6 fungal-type DNA-binding domain"/>
    <property type="match status" value="1"/>
</dbReference>
<dbReference type="Proteomes" id="UP001610444">
    <property type="component" value="Unassembled WGS sequence"/>
</dbReference>
<keyword evidence="7" id="KW-0539">Nucleus</keyword>
<keyword evidence="3" id="KW-0862">Zinc</keyword>
<comment type="subcellular location">
    <subcellularLocation>
        <location evidence="1">Nucleus</location>
    </subcellularLocation>
</comment>